<organism evidence="2 3">
    <name type="scientific">Botrytis paeoniae</name>
    <dbReference type="NCBI Taxonomy" id="278948"/>
    <lineage>
        <taxon>Eukaryota</taxon>
        <taxon>Fungi</taxon>
        <taxon>Dikarya</taxon>
        <taxon>Ascomycota</taxon>
        <taxon>Pezizomycotina</taxon>
        <taxon>Leotiomycetes</taxon>
        <taxon>Helotiales</taxon>
        <taxon>Sclerotiniaceae</taxon>
        <taxon>Botrytis</taxon>
    </lineage>
</organism>
<feature type="region of interest" description="Disordered" evidence="1">
    <location>
        <begin position="176"/>
        <end position="216"/>
    </location>
</feature>
<dbReference type="EMBL" id="PQXI01000058">
    <property type="protein sequence ID" value="TGO26525.1"/>
    <property type="molecule type" value="Genomic_DNA"/>
</dbReference>
<feature type="compositionally biased region" description="Basic and acidic residues" evidence="1">
    <location>
        <begin position="102"/>
        <end position="113"/>
    </location>
</feature>
<protein>
    <submittedName>
        <fullName evidence="2">Uncharacterized protein</fullName>
    </submittedName>
</protein>
<evidence type="ECO:0000256" key="1">
    <source>
        <dbReference type="SAM" id="MobiDB-lite"/>
    </source>
</evidence>
<accession>A0A4Z1FPT9</accession>
<comment type="caution">
    <text evidence="2">The sequence shown here is derived from an EMBL/GenBank/DDBJ whole genome shotgun (WGS) entry which is preliminary data.</text>
</comment>
<evidence type="ECO:0000313" key="2">
    <source>
        <dbReference type="EMBL" id="TGO26525.1"/>
    </source>
</evidence>
<feature type="region of interest" description="Disordered" evidence="1">
    <location>
        <begin position="85"/>
        <end position="113"/>
    </location>
</feature>
<reference evidence="2 3" key="1">
    <citation type="submission" date="2017-12" db="EMBL/GenBank/DDBJ databases">
        <title>Comparative genomics of Botrytis spp.</title>
        <authorList>
            <person name="Valero-Jimenez C.A."/>
            <person name="Tapia P."/>
            <person name="Veloso J."/>
            <person name="Silva-Moreno E."/>
            <person name="Staats M."/>
            <person name="Valdes J.H."/>
            <person name="Van Kan J.A.L."/>
        </authorList>
    </citation>
    <scope>NUCLEOTIDE SEQUENCE [LARGE SCALE GENOMIC DNA]</scope>
    <source>
        <strain evidence="2 3">Bp0003</strain>
    </source>
</reference>
<gene>
    <name evidence="2" type="ORF">BPAE_0058g00270</name>
</gene>
<feature type="compositionally biased region" description="Low complexity" evidence="1">
    <location>
        <begin position="307"/>
        <end position="318"/>
    </location>
</feature>
<sequence>MSKRHHPKEEARHRDSDEAPRSHGRGAGRPSRVTSRREALLAVESIAGEYRAEASGRVSQLQSFGPSASMASMSMLCSEFTPTVAPTTDTSVSAAPIADPDPSMRDREHCGNCGESREEPFLIEWWKREHFVENPKCLAAYRNGTCQMERTDAQIEAEDAADEAFRRQFIWVGPKNTKSPVQTHAPQTPNTSAWSRGASQSSTQPQTANHTYSNLQSNNPSTFYNSYMLASPIPSYHSNTASVSYIAPPGRILTGLSPPGYTPATGYPLSPAHYTSSNILYNTQQQATYQPATNSPHQGEQYAPATSSAQQGSSHYGSSGNGHGHGSSSRDKHSKK</sequence>
<feature type="region of interest" description="Disordered" evidence="1">
    <location>
        <begin position="288"/>
        <end position="336"/>
    </location>
</feature>
<proteinExistence type="predicted"/>
<dbReference type="AlphaFoldDB" id="A0A4Z1FPT9"/>
<keyword evidence="3" id="KW-1185">Reference proteome</keyword>
<dbReference type="Proteomes" id="UP000297910">
    <property type="component" value="Unassembled WGS sequence"/>
</dbReference>
<evidence type="ECO:0000313" key="3">
    <source>
        <dbReference type="Proteomes" id="UP000297910"/>
    </source>
</evidence>
<name>A0A4Z1FPT9_9HELO</name>
<feature type="compositionally biased region" description="Basic and acidic residues" evidence="1">
    <location>
        <begin position="7"/>
        <end position="21"/>
    </location>
</feature>
<feature type="region of interest" description="Disordered" evidence="1">
    <location>
        <begin position="1"/>
        <end position="36"/>
    </location>
</feature>
<feature type="compositionally biased region" description="Polar residues" evidence="1">
    <location>
        <begin position="288"/>
        <end position="298"/>
    </location>
</feature>